<dbReference type="PANTHER" id="PTHR43881">
    <property type="entry name" value="GAMMA-GLUTAMYLTRANSPEPTIDASE (AFU_ORTHOLOGUE AFUA_4G13580)"/>
    <property type="match status" value="1"/>
</dbReference>
<evidence type="ECO:0000313" key="8">
    <source>
        <dbReference type="EMBL" id="KAA2240933.1"/>
    </source>
</evidence>
<keyword evidence="6" id="KW-0378">Hydrolase</keyword>
<organism evidence="8 9">
    <name type="scientific">Chitinophaga agrisoli</name>
    <dbReference type="NCBI Taxonomy" id="2607653"/>
    <lineage>
        <taxon>Bacteria</taxon>
        <taxon>Pseudomonadati</taxon>
        <taxon>Bacteroidota</taxon>
        <taxon>Chitinophagia</taxon>
        <taxon>Chitinophagales</taxon>
        <taxon>Chitinophagaceae</taxon>
        <taxon>Chitinophaga</taxon>
    </lineage>
</organism>
<keyword evidence="7" id="KW-0732">Signal</keyword>
<comment type="caution">
    <text evidence="8">The sequence shown here is derived from an EMBL/GenBank/DDBJ whole genome shotgun (WGS) entry which is preliminary data.</text>
</comment>
<evidence type="ECO:0000256" key="5">
    <source>
        <dbReference type="PIRSR" id="PIRSR600101-2"/>
    </source>
</evidence>
<reference evidence="8 9" key="1">
    <citation type="submission" date="2019-09" db="EMBL/GenBank/DDBJ databases">
        <title>Chitinophaga ginsengihumi sp. nov., isolated from soil of ginseng rhizosphere.</title>
        <authorList>
            <person name="Lee J."/>
        </authorList>
    </citation>
    <scope>NUCLEOTIDE SEQUENCE [LARGE SCALE GENOMIC DNA]</scope>
    <source>
        <strain evidence="8 9">BN140078</strain>
    </source>
</reference>
<comment type="PTM">
    <text evidence="6">Cleaved by autocatalysis into a large and a small subunit.</text>
</comment>
<dbReference type="InterPro" id="IPR043138">
    <property type="entry name" value="GGT_lsub"/>
</dbReference>
<evidence type="ECO:0000256" key="1">
    <source>
        <dbReference type="ARBA" id="ARBA00001049"/>
    </source>
</evidence>
<comment type="similarity">
    <text evidence="6">Belongs to the gamma-glutamyltransferase family.</text>
</comment>
<comment type="catalytic activity">
    <reaction evidence="1 6">
        <text>an S-substituted glutathione + H2O = an S-substituted L-cysteinylglycine + L-glutamate</text>
        <dbReference type="Rhea" id="RHEA:59468"/>
        <dbReference type="ChEBI" id="CHEBI:15377"/>
        <dbReference type="ChEBI" id="CHEBI:29985"/>
        <dbReference type="ChEBI" id="CHEBI:90779"/>
        <dbReference type="ChEBI" id="CHEBI:143103"/>
        <dbReference type="EC" id="3.4.19.13"/>
    </reaction>
</comment>
<dbReference type="UniPathway" id="UPA00204"/>
<dbReference type="GO" id="GO:0036374">
    <property type="term" value="F:glutathione hydrolase activity"/>
    <property type="evidence" value="ECO:0007669"/>
    <property type="project" value="UniProtKB-UniRule"/>
</dbReference>
<dbReference type="AlphaFoldDB" id="A0A5B2VMQ8"/>
<dbReference type="SUPFAM" id="SSF56235">
    <property type="entry name" value="N-terminal nucleophile aminohydrolases (Ntn hydrolases)"/>
    <property type="match status" value="1"/>
</dbReference>
<dbReference type="PRINTS" id="PR01210">
    <property type="entry name" value="GGTRANSPTASE"/>
</dbReference>
<feature type="binding site" evidence="5">
    <location>
        <position position="455"/>
    </location>
    <ligand>
        <name>L-glutamate</name>
        <dbReference type="ChEBI" id="CHEBI:29985"/>
    </ligand>
</feature>
<dbReference type="EMBL" id="VUOC01000004">
    <property type="protein sequence ID" value="KAA2240933.1"/>
    <property type="molecule type" value="Genomic_DNA"/>
</dbReference>
<feature type="signal peptide" evidence="7">
    <location>
        <begin position="1"/>
        <end position="18"/>
    </location>
</feature>
<keyword evidence="6 8" id="KW-0012">Acyltransferase</keyword>
<dbReference type="EC" id="2.3.2.2" evidence="6"/>
<gene>
    <name evidence="8" type="primary">ggt</name>
    <name evidence="8" type="ORF">F0L74_24460</name>
</gene>
<dbReference type="Gene3D" id="1.10.246.130">
    <property type="match status" value="1"/>
</dbReference>
<evidence type="ECO:0000256" key="4">
    <source>
        <dbReference type="PIRSR" id="PIRSR600101-1"/>
    </source>
</evidence>
<keyword evidence="6" id="KW-0317">Glutathione biosynthesis</keyword>
<evidence type="ECO:0000313" key="9">
    <source>
        <dbReference type="Proteomes" id="UP000324611"/>
    </source>
</evidence>
<evidence type="ECO:0000256" key="7">
    <source>
        <dbReference type="SAM" id="SignalP"/>
    </source>
</evidence>
<reference evidence="8 9" key="2">
    <citation type="submission" date="2019-09" db="EMBL/GenBank/DDBJ databases">
        <authorList>
            <person name="Jin C."/>
        </authorList>
    </citation>
    <scope>NUCLEOTIDE SEQUENCE [LARGE SCALE GENOMIC DNA]</scope>
    <source>
        <strain evidence="8 9">BN140078</strain>
    </source>
</reference>
<accession>A0A5B2VMQ8</accession>
<feature type="active site" description="Nucleophile" evidence="4">
    <location>
        <position position="372"/>
    </location>
</feature>
<proteinExistence type="inferred from homology"/>
<comment type="catalytic activity">
    <reaction evidence="2 6">
        <text>glutathione + H2O = L-cysteinylglycine + L-glutamate</text>
        <dbReference type="Rhea" id="RHEA:28807"/>
        <dbReference type="ChEBI" id="CHEBI:15377"/>
        <dbReference type="ChEBI" id="CHEBI:29985"/>
        <dbReference type="ChEBI" id="CHEBI:57925"/>
        <dbReference type="ChEBI" id="CHEBI:61694"/>
        <dbReference type="EC" id="3.4.19.13"/>
    </reaction>
</comment>
<dbReference type="GO" id="GO:0103068">
    <property type="term" value="F:leukotriene C4 gamma-glutamyl transferase activity"/>
    <property type="evidence" value="ECO:0007669"/>
    <property type="project" value="UniProtKB-EC"/>
</dbReference>
<dbReference type="Proteomes" id="UP000324611">
    <property type="component" value="Unassembled WGS sequence"/>
</dbReference>
<keyword evidence="9" id="KW-1185">Reference proteome</keyword>
<dbReference type="InterPro" id="IPR029055">
    <property type="entry name" value="Ntn_hydrolases_N"/>
</dbReference>
<dbReference type="PANTHER" id="PTHR43881:SF1">
    <property type="entry name" value="GAMMA-GLUTAMYLTRANSPEPTIDASE (AFU_ORTHOLOGUE AFUA_4G13580)"/>
    <property type="match status" value="1"/>
</dbReference>
<name>A0A5B2VMQ8_9BACT</name>
<dbReference type="GO" id="GO:0006750">
    <property type="term" value="P:glutathione biosynthetic process"/>
    <property type="evidence" value="ECO:0007669"/>
    <property type="project" value="UniProtKB-KW"/>
</dbReference>
<protein>
    <recommendedName>
        <fullName evidence="6">Glutathione hydrolase proenzyme</fullName>
        <ecNumber evidence="6">2.3.2.2</ecNumber>
        <ecNumber evidence="6">3.4.19.13</ecNumber>
    </recommendedName>
    <component>
        <recommendedName>
            <fullName evidence="6">Glutathione hydrolase large chain</fullName>
        </recommendedName>
    </component>
    <component>
        <recommendedName>
            <fullName evidence="6">Glutathione hydrolase small chain</fullName>
        </recommendedName>
    </component>
</protein>
<keyword evidence="6 8" id="KW-0808">Transferase</keyword>
<keyword evidence="6" id="KW-0865">Zymogen</keyword>
<evidence type="ECO:0000256" key="6">
    <source>
        <dbReference type="RuleBase" id="RU368036"/>
    </source>
</evidence>
<dbReference type="InterPro" id="IPR052896">
    <property type="entry name" value="GGT-like_enzyme"/>
</dbReference>
<comment type="pathway">
    <text evidence="6">Sulfur metabolism; glutathione metabolism.</text>
</comment>
<evidence type="ECO:0000256" key="2">
    <source>
        <dbReference type="ARBA" id="ARBA00001089"/>
    </source>
</evidence>
<dbReference type="InterPro" id="IPR000101">
    <property type="entry name" value="GGT_peptidase"/>
</dbReference>
<comment type="subunit">
    <text evidence="6">This enzyme consists of two polypeptide chains, which are synthesized in precursor form from a single polypeptide.</text>
</comment>
<feature type="chain" id="PRO_5022856771" description="Glutathione hydrolase proenzyme" evidence="7">
    <location>
        <begin position="19"/>
        <end position="562"/>
    </location>
</feature>
<dbReference type="EC" id="3.4.19.13" evidence="6"/>
<comment type="catalytic activity">
    <reaction evidence="3 6">
        <text>an N-terminal (5-L-glutamyl)-[peptide] + an alpha-amino acid = 5-L-glutamyl amino acid + an N-terminal L-alpha-aminoacyl-[peptide]</text>
        <dbReference type="Rhea" id="RHEA:23904"/>
        <dbReference type="Rhea" id="RHEA-COMP:9780"/>
        <dbReference type="Rhea" id="RHEA-COMP:9795"/>
        <dbReference type="ChEBI" id="CHEBI:77644"/>
        <dbReference type="ChEBI" id="CHEBI:78597"/>
        <dbReference type="ChEBI" id="CHEBI:78599"/>
        <dbReference type="ChEBI" id="CHEBI:78608"/>
        <dbReference type="EC" id="2.3.2.2"/>
    </reaction>
</comment>
<sequence>MRKYLVIALLLISGIANAQWRYASGNFSSRSEAIGQYGMVATSQPLATQVGIEILKRGGTAMDAAIAANAVLGLVEPTGNGIGGDIFAIVWDEKTQKLYGLNGSGHSPKGMTLDYLLEKGYTKIPGSGALSVSVPGCVDGWYTLHKRFGKIPINELFQPVIDYATNGYPVTEVIASAWKGYARSLQRFDGYKKTYMPNGQTPKKGQIFRNPDLANCFKLLQKYGRDAFYKGPIADSIEKTVKREGGFLSKEDLAAHHADWVEPVSTNYRGYDVWELAPNTQGISVLQMLNILERYNIKEMGFGSAEYMHLFIEAKKLTYEDRALYYADPEFTKIPLKGLISKEYAAERAKLIDPNRASSDLVAGDPARFGNTIYMTVADRYGNMVSLIQSNFAGMGSGIVPDGCGFSLQNRGCSFNLTKGRPNTYEPGKRPFHTLIPGFVTRNGKPLMSFGVMGADMQPLGQVQVLVNLIDFGMNLQEAGDAARINHTGSGSPTGDVMKGKGVVSLEPGFSVNAIGGLLKRGHVIVHDYGGYGGYQAIMKDSTNGVYYGATEFRKDGTAAGY</sequence>
<dbReference type="InterPro" id="IPR043137">
    <property type="entry name" value="GGT_ssub_C"/>
</dbReference>
<dbReference type="Pfam" id="PF01019">
    <property type="entry name" value="G_glu_transpept"/>
    <property type="match status" value="1"/>
</dbReference>
<dbReference type="GO" id="GO:0006751">
    <property type="term" value="P:glutathione catabolic process"/>
    <property type="evidence" value="ECO:0007669"/>
    <property type="project" value="UniProtKB-UniRule"/>
</dbReference>
<evidence type="ECO:0000256" key="3">
    <source>
        <dbReference type="ARBA" id="ARBA00047417"/>
    </source>
</evidence>
<dbReference type="NCBIfam" id="TIGR00066">
    <property type="entry name" value="g_glut_trans"/>
    <property type="match status" value="1"/>
</dbReference>
<dbReference type="Gene3D" id="3.60.20.40">
    <property type="match status" value="1"/>
</dbReference>